<accession>A0A3N4PJ81</accession>
<sequence>MKKVIVKISAFLMAFIVLFSTLSFTVQKHICGGKIADVAFFGDLDRCGIPDEAFDNDYLLKIEKESCCKDEVHFVRGSNAKLKVVLKLQDQTQQFVFLFTYTYINLFKSVEEKLNSFLNYSPPIIIKNIQVLYETFII</sequence>
<dbReference type="Pfam" id="PF26622">
    <property type="entry name" value="DUF8199"/>
    <property type="match status" value="1"/>
</dbReference>
<protein>
    <recommendedName>
        <fullName evidence="3">Secreted protein</fullName>
    </recommendedName>
</protein>
<dbReference type="OrthoDB" id="1493875at2"/>
<dbReference type="InterPro" id="IPR058060">
    <property type="entry name" value="HYC_CC_PP"/>
</dbReference>
<dbReference type="InterPro" id="IPR058512">
    <property type="entry name" value="DUF8199"/>
</dbReference>
<gene>
    <name evidence="1" type="ORF">EGM88_03565</name>
</gene>
<dbReference type="Proteomes" id="UP000270856">
    <property type="component" value="Unassembled WGS sequence"/>
</dbReference>
<evidence type="ECO:0000313" key="2">
    <source>
        <dbReference type="Proteomes" id="UP000270856"/>
    </source>
</evidence>
<organism evidence="1 2">
    <name type="scientific">Aureibaculum marinum</name>
    <dbReference type="NCBI Taxonomy" id="2487930"/>
    <lineage>
        <taxon>Bacteria</taxon>
        <taxon>Pseudomonadati</taxon>
        <taxon>Bacteroidota</taxon>
        <taxon>Flavobacteriia</taxon>
        <taxon>Flavobacteriales</taxon>
        <taxon>Flavobacteriaceae</taxon>
        <taxon>Aureibaculum</taxon>
    </lineage>
</organism>
<dbReference type="NCBIfam" id="NF047658">
    <property type="entry name" value="HYC_CC_PP"/>
    <property type="match status" value="1"/>
</dbReference>
<proteinExistence type="predicted"/>
<reference evidence="1 2" key="1">
    <citation type="submission" date="2018-11" db="EMBL/GenBank/DDBJ databases">
        <title>Aureibaculum marinum gen. nov., sp. nov., a member of the family Flavobacteriaceae isolated from the Bohai Sea.</title>
        <authorList>
            <person name="Ji X."/>
        </authorList>
    </citation>
    <scope>NUCLEOTIDE SEQUENCE [LARGE SCALE GENOMIC DNA]</scope>
    <source>
        <strain evidence="1 2">BH-SD17</strain>
    </source>
</reference>
<dbReference type="RefSeq" id="WP_123896598.1">
    <property type="nucleotide sequence ID" value="NZ_RPFJ01000003.1"/>
</dbReference>
<name>A0A3N4PJ81_9FLAO</name>
<evidence type="ECO:0008006" key="3">
    <source>
        <dbReference type="Google" id="ProtNLM"/>
    </source>
</evidence>
<keyword evidence="2" id="KW-1185">Reference proteome</keyword>
<dbReference type="EMBL" id="RPFJ01000003">
    <property type="protein sequence ID" value="RPD99633.1"/>
    <property type="molecule type" value="Genomic_DNA"/>
</dbReference>
<dbReference type="AlphaFoldDB" id="A0A3N4PJ81"/>
<comment type="caution">
    <text evidence="1">The sequence shown here is derived from an EMBL/GenBank/DDBJ whole genome shotgun (WGS) entry which is preliminary data.</text>
</comment>
<evidence type="ECO:0000313" key="1">
    <source>
        <dbReference type="EMBL" id="RPD99633.1"/>
    </source>
</evidence>